<feature type="region of interest" description="Disordered" evidence="1">
    <location>
        <begin position="29"/>
        <end position="49"/>
    </location>
</feature>
<feature type="compositionally biased region" description="Basic and acidic residues" evidence="1">
    <location>
        <begin position="39"/>
        <end position="49"/>
    </location>
</feature>
<evidence type="ECO:0000256" key="1">
    <source>
        <dbReference type="SAM" id="MobiDB-lite"/>
    </source>
</evidence>
<feature type="domain" description="Retrotransposon Copia-like N-terminal" evidence="2">
    <location>
        <begin position="59"/>
        <end position="103"/>
    </location>
</feature>
<dbReference type="PANTHER" id="PTHR37610">
    <property type="entry name" value="CCHC-TYPE DOMAIN-CONTAINING PROTEIN"/>
    <property type="match status" value="1"/>
</dbReference>
<accession>A0AAW2QEK8</accession>
<dbReference type="AlphaFoldDB" id="A0AAW2QEK8"/>
<dbReference type="InterPro" id="IPR029472">
    <property type="entry name" value="Copia-like_N"/>
</dbReference>
<name>A0AAW2QEK8_SESRA</name>
<reference evidence="3" key="1">
    <citation type="submission" date="2020-06" db="EMBL/GenBank/DDBJ databases">
        <authorList>
            <person name="Li T."/>
            <person name="Hu X."/>
            <person name="Zhang T."/>
            <person name="Song X."/>
            <person name="Zhang H."/>
            <person name="Dai N."/>
            <person name="Sheng W."/>
            <person name="Hou X."/>
            <person name="Wei L."/>
        </authorList>
    </citation>
    <scope>NUCLEOTIDE SEQUENCE</scope>
    <source>
        <strain evidence="3">G02</strain>
        <tissue evidence="3">Leaf</tissue>
    </source>
</reference>
<proteinExistence type="predicted"/>
<comment type="caution">
    <text evidence="3">The sequence shown here is derived from an EMBL/GenBank/DDBJ whole genome shotgun (WGS) entry which is preliminary data.</text>
</comment>
<dbReference type="Pfam" id="PF14244">
    <property type="entry name" value="Retrotran_gag_3"/>
    <property type="match status" value="1"/>
</dbReference>
<evidence type="ECO:0000259" key="2">
    <source>
        <dbReference type="Pfam" id="PF14244"/>
    </source>
</evidence>
<protein>
    <recommendedName>
        <fullName evidence="2">Retrotransposon Copia-like N-terminal domain-containing protein</fullName>
    </recommendedName>
</protein>
<sequence>MVSESAIECFSSFIFFFSIDFQKFTAVAGDSDLGSPTKQDTKGKKAKEVSNHLKIQATNDPATILVSNLLDGSHFLSWSYSIKIALRAKMKLGFINGKDPKPEESDENYEQWERVYGMVIS</sequence>
<reference evidence="3" key="2">
    <citation type="journal article" date="2024" name="Plant">
        <title>Genomic evolution and insights into agronomic trait innovations of Sesamum species.</title>
        <authorList>
            <person name="Miao H."/>
            <person name="Wang L."/>
            <person name="Qu L."/>
            <person name="Liu H."/>
            <person name="Sun Y."/>
            <person name="Le M."/>
            <person name="Wang Q."/>
            <person name="Wei S."/>
            <person name="Zheng Y."/>
            <person name="Lin W."/>
            <person name="Duan Y."/>
            <person name="Cao H."/>
            <person name="Xiong S."/>
            <person name="Wang X."/>
            <person name="Wei L."/>
            <person name="Li C."/>
            <person name="Ma Q."/>
            <person name="Ju M."/>
            <person name="Zhao R."/>
            <person name="Li G."/>
            <person name="Mu C."/>
            <person name="Tian Q."/>
            <person name="Mei H."/>
            <person name="Zhang T."/>
            <person name="Gao T."/>
            <person name="Zhang H."/>
        </authorList>
    </citation>
    <scope>NUCLEOTIDE SEQUENCE</scope>
    <source>
        <strain evidence="3">G02</strain>
    </source>
</reference>
<dbReference type="PANTHER" id="PTHR37610:SF40">
    <property type="entry name" value="OS01G0909600 PROTEIN"/>
    <property type="match status" value="1"/>
</dbReference>
<gene>
    <name evidence="3" type="ORF">Sradi_3520600</name>
</gene>
<dbReference type="EMBL" id="JACGWJ010000015">
    <property type="protein sequence ID" value="KAL0366305.1"/>
    <property type="molecule type" value="Genomic_DNA"/>
</dbReference>
<organism evidence="3">
    <name type="scientific">Sesamum radiatum</name>
    <name type="common">Black benniseed</name>
    <dbReference type="NCBI Taxonomy" id="300843"/>
    <lineage>
        <taxon>Eukaryota</taxon>
        <taxon>Viridiplantae</taxon>
        <taxon>Streptophyta</taxon>
        <taxon>Embryophyta</taxon>
        <taxon>Tracheophyta</taxon>
        <taxon>Spermatophyta</taxon>
        <taxon>Magnoliopsida</taxon>
        <taxon>eudicotyledons</taxon>
        <taxon>Gunneridae</taxon>
        <taxon>Pentapetalae</taxon>
        <taxon>asterids</taxon>
        <taxon>lamiids</taxon>
        <taxon>Lamiales</taxon>
        <taxon>Pedaliaceae</taxon>
        <taxon>Sesamum</taxon>
    </lineage>
</organism>
<evidence type="ECO:0000313" key="3">
    <source>
        <dbReference type="EMBL" id="KAL0366305.1"/>
    </source>
</evidence>